<evidence type="ECO:0000313" key="3">
    <source>
        <dbReference type="Proteomes" id="UP001065705"/>
    </source>
</evidence>
<dbReference type="Proteomes" id="UP001065705">
    <property type="component" value="Chromosome"/>
</dbReference>
<name>A0ABD7TTS5_9STAP</name>
<reference evidence="2" key="1">
    <citation type="submission" date="2022-03" db="EMBL/GenBank/DDBJ databases">
        <title>Comparative Genomics of East African Camel-Associated Staphylococcaceae spp.: Diversity and Inheritance of Traits Involved in Host-Pathogen Interactions.</title>
        <authorList>
            <person name="Akarsu H."/>
            <person name="Liljander A."/>
            <person name="Younan M."/>
            <person name="Brodard I."/>
            <person name="Glucks I."/>
            <person name="Labroussaa F."/>
            <person name="Overesch G."/>
            <person name="Kuhnert P."/>
            <person name="Perreten V."/>
            <person name="Drexler J.F."/>
            <person name="Corman V.M."/>
            <person name="Falquet L."/>
            <person name="Jores J."/>
        </authorList>
    </citation>
    <scope>NUCLEOTIDE SEQUENCE</scope>
    <source>
        <strain evidence="2">IVB6197</strain>
    </source>
</reference>
<organism evidence="2 3">
    <name type="scientific">Staphylococcus agnetis</name>
    <dbReference type="NCBI Taxonomy" id="985762"/>
    <lineage>
        <taxon>Bacteria</taxon>
        <taxon>Bacillati</taxon>
        <taxon>Bacillota</taxon>
        <taxon>Bacilli</taxon>
        <taxon>Bacillales</taxon>
        <taxon>Staphylococcaceae</taxon>
        <taxon>Staphylococcus</taxon>
    </lineage>
</organism>
<dbReference type="PANTHER" id="PTHR33408">
    <property type="entry name" value="TRANSPOSASE"/>
    <property type="match status" value="1"/>
</dbReference>
<dbReference type="Pfam" id="PF05598">
    <property type="entry name" value="DUF772"/>
    <property type="match status" value="1"/>
</dbReference>
<feature type="domain" description="Transposase InsH N-terminal" evidence="1">
    <location>
        <begin position="32"/>
        <end position="117"/>
    </location>
</feature>
<dbReference type="InterPro" id="IPR008490">
    <property type="entry name" value="Transposase_InsH_N"/>
</dbReference>
<proteinExistence type="predicted"/>
<evidence type="ECO:0000259" key="1">
    <source>
        <dbReference type="Pfam" id="PF05598"/>
    </source>
</evidence>
<gene>
    <name evidence="2" type="ORF">MUA95_11020</name>
</gene>
<dbReference type="AlphaFoldDB" id="A0ABD7TTS5"/>
<protein>
    <submittedName>
        <fullName evidence="2">Transposase</fullName>
    </submittedName>
</protein>
<dbReference type="EMBL" id="CP094809">
    <property type="protein sequence ID" value="UXU57074.1"/>
    <property type="molecule type" value="Genomic_DNA"/>
</dbReference>
<evidence type="ECO:0000313" key="2">
    <source>
        <dbReference type="EMBL" id="UXU57074.1"/>
    </source>
</evidence>
<sequence>MNNHKQNDTEELYMYKNYNMSQLTLPIETEITFPKNDVSTIINHLVESIPYAEFNDYYNHRGPSSYHPKMMLKILLCSYSQSVFSGRKIEFLLRDSCRLMWLAQGQTPSYRTINRFRVNPYMMGILQTLFVGFRAQLIEDKLISDDVVYIDGTKLEANANK</sequence>
<accession>A0ABD7TTS5</accession>
<dbReference type="PANTHER" id="PTHR33408:SF2">
    <property type="entry name" value="TRANSPOSASE DDE DOMAIN-CONTAINING PROTEIN"/>
    <property type="match status" value="1"/>
</dbReference>